<keyword evidence="4 6" id="KW-0472">Membrane</keyword>
<keyword evidence="2 6" id="KW-0812">Transmembrane</keyword>
<gene>
    <name evidence="8" type="ORF">F3087_38250</name>
</gene>
<feature type="domain" description="RDD" evidence="7">
    <location>
        <begin position="96"/>
        <end position="281"/>
    </location>
</feature>
<evidence type="ECO:0000259" key="7">
    <source>
        <dbReference type="Pfam" id="PF06271"/>
    </source>
</evidence>
<feature type="transmembrane region" description="Helical" evidence="6">
    <location>
        <begin position="167"/>
        <end position="192"/>
    </location>
</feature>
<reference evidence="8 9" key="1">
    <citation type="submission" date="2019-09" db="EMBL/GenBank/DDBJ databases">
        <authorList>
            <person name="Wang X."/>
        </authorList>
    </citation>
    <scope>NUCLEOTIDE SEQUENCE [LARGE SCALE GENOMIC DNA]</scope>
    <source>
        <strain evidence="8 9">CICC 11023</strain>
    </source>
</reference>
<comment type="subcellular location">
    <subcellularLocation>
        <location evidence="1">Membrane</location>
        <topology evidence="1">Multi-pass membrane protein</topology>
    </subcellularLocation>
</comment>
<dbReference type="AlphaFoldDB" id="A0A5N0E4D9"/>
<evidence type="ECO:0000256" key="2">
    <source>
        <dbReference type="ARBA" id="ARBA00022692"/>
    </source>
</evidence>
<protein>
    <submittedName>
        <fullName evidence="8">RDD family protein</fullName>
    </submittedName>
</protein>
<evidence type="ECO:0000256" key="6">
    <source>
        <dbReference type="SAM" id="Phobius"/>
    </source>
</evidence>
<evidence type="ECO:0000256" key="1">
    <source>
        <dbReference type="ARBA" id="ARBA00004141"/>
    </source>
</evidence>
<sequence length="399" mass="43499">MVWWSPRISRSAGRPRVGGPSPWTCTPRTPRAYPPSPSGSPRAAKPLLSPLSCRLFGRWCGLVAARTLLEQRQSAGFRHCEEVHTMAEHIPPPDRAPANRRIAAWAVDFGLILCVAVLLGSVTHYRIADYLSNWPGLAEEGGWNLFRANGDWGGAGKAFGWDVFGEILLLVAEAFVALVLIVFAYQFAALAWKGRTLGKFLLDIRVHSLTDPQGVLSKWQSARRAVASTLVDVGLYSAACIALLAGKFVLSLVLWVAAVVALVFNAVPLAGGRTVIDRLAGTTVVRAGLYQKSWQAARDAAIVERGAQRAQVGAERMRAVTSAMQEKAQHLAEDERLRQLRESNQAAQLRRIGQDAGRHTGAAARQLLNSERGQQAQDTAKKVSSNLRAVYDKRRGTRS</sequence>
<proteinExistence type="predicted"/>
<evidence type="ECO:0000256" key="3">
    <source>
        <dbReference type="ARBA" id="ARBA00022989"/>
    </source>
</evidence>
<dbReference type="InterPro" id="IPR010432">
    <property type="entry name" value="RDD"/>
</dbReference>
<feature type="compositionally biased region" description="Basic and acidic residues" evidence="5">
    <location>
        <begin position="390"/>
        <end position="399"/>
    </location>
</feature>
<dbReference type="OrthoDB" id="4213454at2"/>
<dbReference type="Proteomes" id="UP000323876">
    <property type="component" value="Unassembled WGS sequence"/>
</dbReference>
<feature type="transmembrane region" description="Helical" evidence="6">
    <location>
        <begin position="252"/>
        <end position="271"/>
    </location>
</feature>
<feature type="region of interest" description="Disordered" evidence="5">
    <location>
        <begin position="351"/>
        <end position="399"/>
    </location>
</feature>
<feature type="compositionally biased region" description="Polar residues" evidence="5">
    <location>
        <begin position="367"/>
        <end position="387"/>
    </location>
</feature>
<evidence type="ECO:0000256" key="5">
    <source>
        <dbReference type="SAM" id="MobiDB-lite"/>
    </source>
</evidence>
<accession>A0A5N0E4D9</accession>
<feature type="region of interest" description="Disordered" evidence="5">
    <location>
        <begin position="1"/>
        <end position="43"/>
    </location>
</feature>
<comment type="caution">
    <text evidence="8">The sequence shown here is derived from an EMBL/GenBank/DDBJ whole genome shotgun (WGS) entry which is preliminary data.</text>
</comment>
<evidence type="ECO:0000313" key="9">
    <source>
        <dbReference type="Proteomes" id="UP000323876"/>
    </source>
</evidence>
<feature type="transmembrane region" description="Helical" evidence="6">
    <location>
        <begin position="102"/>
        <end position="127"/>
    </location>
</feature>
<keyword evidence="3 6" id="KW-1133">Transmembrane helix</keyword>
<keyword evidence="9" id="KW-1185">Reference proteome</keyword>
<evidence type="ECO:0000256" key="4">
    <source>
        <dbReference type="ARBA" id="ARBA00023136"/>
    </source>
</evidence>
<dbReference type="EMBL" id="VXLC01000027">
    <property type="protein sequence ID" value="KAA8883045.1"/>
    <property type="molecule type" value="Genomic_DNA"/>
</dbReference>
<evidence type="ECO:0000313" key="8">
    <source>
        <dbReference type="EMBL" id="KAA8883045.1"/>
    </source>
</evidence>
<name>A0A5N0E4D9_9NOCA</name>
<dbReference type="GO" id="GO:0016020">
    <property type="term" value="C:membrane"/>
    <property type="evidence" value="ECO:0007669"/>
    <property type="project" value="UniProtKB-SubCell"/>
</dbReference>
<dbReference type="Pfam" id="PF06271">
    <property type="entry name" value="RDD"/>
    <property type="match status" value="1"/>
</dbReference>
<organism evidence="8 9">
    <name type="scientific">Nocardia colli</name>
    <dbReference type="NCBI Taxonomy" id="2545717"/>
    <lineage>
        <taxon>Bacteria</taxon>
        <taxon>Bacillati</taxon>
        <taxon>Actinomycetota</taxon>
        <taxon>Actinomycetes</taxon>
        <taxon>Mycobacteriales</taxon>
        <taxon>Nocardiaceae</taxon>
        <taxon>Nocardia</taxon>
    </lineage>
</organism>